<evidence type="ECO:0000313" key="2">
    <source>
        <dbReference type="Proteomes" id="UP000076532"/>
    </source>
</evidence>
<dbReference type="AlphaFoldDB" id="A0A166MZY5"/>
<dbReference type="STRING" id="436010.A0A166MZY5"/>
<dbReference type="EMBL" id="KV417526">
    <property type="protein sequence ID" value="KZP24504.1"/>
    <property type="molecule type" value="Genomic_DNA"/>
</dbReference>
<dbReference type="Proteomes" id="UP000076532">
    <property type="component" value="Unassembled WGS sequence"/>
</dbReference>
<reference evidence="1 2" key="1">
    <citation type="journal article" date="2016" name="Mol. Biol. Evol.">
        <title>Comparative Genomics of Early-Diverging Mushroom-Forming Fungi Provides Insights into the Origins of Lignocellulose Decay Capabilities.</title>
        <authorList>
            <person name="Nagy L.G."/>
            <person name="Riley R."/>
            <person name="Tritt A."/>
            <person name="Adam C."/>
            <person name="Daum C."/>
            <person name="Floudas D."/>
            <person name="Sun H."/>
            <person name="Yadav J.S."/>
            <person name="Pangilinan J."/>
            <person name="Larsson K.H."/>
            <person name="Matsuura K."/>
            <person name="Barry K."/>
            <person name="Labutti K."/>
            <person name="Kuo R."/>
            <person name="Ohm R.A."/>
            <person name="Bhattacharya S.S."/>
            <person name="Shirouzu T."/>
            <person name="Yoshinaga Y."/>
            <person name="Martin F.M."/>
            <person name="Grigoriev I.V."/>
            <person name="Hibbett D.S."/>
        </authorList>
    </citation>
    <scope>NUCLEOTIDE SEQUENCE [LARGE SCALE GENOMIC DNA]</scope>
    <source>
        <strain evidence="1 2">CBS 109695</strain>
    </source>
</reference>
<keyword evidence="2" id="KW-1185">Reference proteome</keyword>
<evidence type="ECO:0000313" key="1">
    <source>
        <dbReference type="EMBL" id="KZP24504.1"/>
    </source>
</evidence>
<sequence>MALCNICLGAHKAPSVLPCGRVFCYARVLKAVKSVRRFTTGHMSQMPRLPRTVYLLLRDIVPDALQLRMAPSIRKLSITLDNPTPATASRSTKPRSSPSLYMLAKAARDHGLKMQKERDTLAEECRLLKRRLRDDPYVDDAVSMEFAN</sequence>
<accession>A0A166MZY5</accession>
<dbReference type="SUPFAM" id="SSF57850">
    <property type="entry name" value="RING/U-box"/>
    <property type="match status" value="1"/>
</dbReference>
<gene>
    <name evidence="1" type="ORF">FIBSPDRAFT_735830</name>
</gene>
<proteinExistence type="predicted"/>
<dbReference type="OrthoDB" id="6270329at2759"/>
<name>A0A166MZY5_9AGAM</name>
<organism evidence="1 2">
    <name type="scientific">Athelia psychrophila</name>
    <dbReference type="NCBI Taxonomy" id="1759441"/>
    <lineage>
        <taxon>Eukaryota</taxon>
        <taxon>Fungi</taxon>
        <taxon>Dikarya</taxon>
        <taxon>Basidiomycota</taxon>
        <taxon>Agaricomycotina</taxon>
        <taxon>Agaricomycetes</taxon>
        <taxon>Agaricomycetidae</taxon>
        <taxon>Atheliales</taxon>
        <taxon>Atheliaceae</taxon>
        <taxon>Athelia</taxon>
    </lineage>
</organism>
<protein>
    <submittedName>
        <fullName evidence="1">Uncharacterized protein</fullName>
    </submittedName>
</protein>